<sequence>MNQLLVQPITAESLRPKIAQLVSDLKASGWWWYWSDEAMQQCLESDFYQNRVDNYLLWKYELHISNKHHPKPTLVSYQDLISNESIEHIAPQTPTNGEPEVNGYGAYVDKVTPQEGIQSGGWLNSLGNLMLVSGPHNSRIGNHPFAEKLDSYGKDNLLMQQREIIEFLASKEGIIPKEKVIRWDKAAIQARHERLIVAANTIWNLDNILQD</sequence>
<accession>A0ABY4GEJ9</accession>
<dbReference type="EMBL" id="CP095064">
    <property type="protein sequence ID" value="UOQ69172.1"/>
    <property type="molecule type" value="Genomic_DNA"/>
</dbReference>
<geneLocation type="plasmid" evidence="2 3">
    <name>unnamed3</name>
</geneLocation>
<evidence type="ECO:0000259" key="1">
    <source>
        <dbReference type="Pfam" id="PF07510"/>
    </source>
</evidence>
<dbReference type="PANTHER" id="PTHR35149:SF1">
    <property type="entry name" value="DUF5655 DOMAIN-CONTAINING PROTEIN"/>
    <property type="match status" value="1"/>
</dbReference>
<organism evidence="2 3">
    <name type="scientific">Hymenobacter volaticus</name>
    <dbReference type="NCBI Taxonomy" id="2932254"/>
    <lineage>
        <taxon>Bacteria</taxon>
        <taxon>Pseudomonadati</taxon>
        <taxon>Bacteroidota</taxon>
        <taxon>Cytophagia</taxon>
        <taxon>Cytophagales</taxon>
        <taxon>Hymenobacteraceae</taxon>
        <taxon>Hymenobacter</taxon>
    </lineage>
</organism>
<evidence type="ECO:0000313" key="2">
    <source>
        <dbReference type="EMBL" id="UOQ69172.1"/>
    </source>
</evidence>
<keyword evidence="2" id="KW-0540">Nuclease</keyword>
<keyword evidence="2" id="KW-0614">Plasmid</keyword>
<evidence type="ECO:0000313" key="3">
    <source>
        <dbReference type="Proteomes" id="UP000830401"/>
    </source>
</evidence>
<keyword evidence="3" id="KW-1185">Reference proteome</keyword>
<dbReference type="RefSeq" id="WP_245126926.1">
    <property type="nucleotide sequence ID" value="NZ_CP095064.1"/>
</dbReference>
<name>A0ABY4GEJ9_9BACT</name>
<feature type="domain" description="GmrSD restriction endonucleases C-terminal" evidence="1">
    <location>
        <begin position="40"/>
        <end position="196"/>
    </location>
</feature>
<dbReference type="PANTHER" id="PTHR35149">
    <property type="entry name" value="SLL5132 PROTEIN"/>
    <property type="match status" value="1"/>
</dbReference>
<dbReference type="Pfam" id="PF07510">
    <property type="entry name" value="GmrSD_C"/>
    <property type="match status" value="1"/>
</dbReference>
<proteinExistence type="predicted"/>
<gene>
    <name evidence="2" type="ORF">MUN86_26010</name>
</gene>
<dbReference type="GO" id="GO:0004519">
    <property type="term" value="F:endonuclease activity"/>
    <property type="evidence" value="ECO:0007669"/>
    <property type="project" value="UniProtKB-KW"/>
</dbReference>
<protein>
    <submittedName>
        <fullName evidence="2">HNH endonuclease family protein</fullName>
    </submittedName>
</protein>
<keyword evidence="2" id="KW-0255">Endonuclease</keyword>
<dbReference type="Proteomes" id="UP000830401">
    <property type="component" value="Plasmid unnamed3"/>
</dbReference>
<reference evidence="2" key="1">
    <citation type="submission" date="2022-04" db="EMBL/GenBank/DDBJ databases">
        <title>Hymenobacter sp. isolated from the air.</title>
        <authorList>
            <person name="Won M."/>
            <person name="Lee C.-M."/>
            <person name="Woen H.-Y."/>
            <person name="Kwon S.-W."/>
        </authorList>
    </citation>
    <scope>NUCLEOTIDE SEQUENCE</scope>
    <source>
        <strain evidence="2">5420S-77</strain>
        <plasmid evidence="2">unnamed3</plasmid>
    </source>
</reference>
<dbReference type="InterPro" id="IPR011089">
    <property type="entry name" value="GmrSD_C"/>
</dbReference>
<keyword evidence="2" id="KW-0378">Hydrolase</keyword>